<keyword evidence="4" id="KW-1185">Reference proteome</keyword>
<feature type="domain" description="CCHC-type" evidence="2">
    <location>
        <begin position="134"/>
        <end position="150"/>
    </location>
</feature>
<organism evidence="3 4">
    <name type="scientific">Imperialibacter roseus</name>
    <dbReference type="NCBI Taxonomy" id="1324217"/>
    <lineage>
        <taxon>Bacteria</taxon>
        <taxon>Pseudomonadati</taxon>
        <taxon>Bacteroidota</taxon>
        <taxon>Cytophagia</taxon>
        <taxon>Cytophagales</taxon>
        <taxon>Flammeovirgaceae</taxon>
        <taxon>Imperialibacter</taxon>
    </lineage>
</organism>
<evidence type="ECO:0000259" key="2">
    <source>
        <dbReference type="SMART" id="SM00343"/>
    </source>
</evidence>
<dbReference type="InterPro" id="IPR001305">
    <property type="entry name" value="HSP_DnaJ_Cys-rich_dom"/>
</dbReference>
<dbReference type="SMART" id="SM00343">
    <property type="entry name" value="ZnF_C2HC"/>
    <property type="match status" value="2"/>
</dbReference>
<proteinExistence type="predicted"/>
<reference evidence="3 4" key="1">
    <citation type="journal article" date="2023" name="Microbiol. Resour. Announc.">
        <title>Complete Genome Sequence of Imperialibacter roseus strain P4T.</title>
        <authorList>
            <person name="Tizabi D.R."/>
            <person name="Bachvaroff T."/>
            <person name="Hill R.T."/>
        </authorList>
    </citation>
    <scope>NUCLEOTIDE SEQUENCE [LARGE SCALE GENOMIC DNA]</scope>
    <source>
        <strain evidence="3 4">P4T</strain>
    </source>
</reference>
<sequence length="237" mass="26686">MRSWTMKSVVFCLLIISSYSGWAQTSQGRAKALLEEAKGYMAKEDYRAADKKFRQILSLNEVVPTEALYFFAFTLEKNHQLQSSRNFLNKYTDLTGKSGEYFNEAKMLQNRLDVLAREIEACEYCDNDGFRLITCSQCDGSGHIDDKCPLCHGFGEITCHKCLGEGVQISKNQFGDNVYKTCDVCAGKGKETCTQCHGEKHVVQDCPRCNGLGRSGSDLLCNHKEHFIIPSMTQIKN</sequence>
<protein>
    <recommendedName>
        <fullName evidence="2">CCHC-type domain-containing protein</fullName>
    </recommendedName>
</protein>
<dbReference type="PANTHER" id="PTHR15852:SF54">
    <property type="entry name" value="PROTEIN SSUH2 HOMOLOG"/>
    <property type="match status" value="1"/>
</dbReference>
<dbReference type="InterPro" id="IPR036410">
    <property type="entry name" value="HSP_DnaJ_Cys-rich_dom_sf"/>
</dbReference>
<dbReference type="CDD" id="cd10719">
    <property type="entry name" value="DnaJ_zf"/>
    <property type="match status" value="1"/>
</dbReference>
<dbReference type="EMBL" id="CP136051">
    <property type="protein sequence ID" value="WOK09346.1"/>
    <property type="molecule type" value="Genomic_DNA"/>
</dbReference>
<dbReference type="Proteomes" id="UP001302349">
    <property type="component" value="Chromosome"/>
</dbReference>
<dbReference type="RefSeq" id="WP_317491966.1">
    <property type="nucleotide sequence ID" value="NZ_CP136051.1"/>
</dbReference>
<name>A0ABZ0IX31_9BACT</name>
<accession>A0ABZ0IX31</accession>
<keyword evidence="1" id="KW-0732">Signal</keyword>
<dbReference type="InterPro" id="IPR011990">
    <property type="entry name" value="TPR-like_helical_dom_sf"/>
</dbReference>
<feature type="chain" id="PRO_5047038637" description="CCHC-type domain-containing protein" evidence="1">
    <location>
        <begin position="24"/>
        <end position="237"/>
    </location>
</feature>
<dbReference type="SUPFAM" id="SSF48452">
    <property type="entry name" value="TPR-like"/>
    <property type="match status" value="1"/>
</dbReference>
<dbReference type="PANTHER" id="PTHR15852">
    <property type="entry name" value="PLASTID TRANSCRIPTIONALLY ACTIVE PROTEIN"/>
    <property type="match status" value="1"/>
</dbReference>
<evidence type="ECO:0000313" key="3">
    <source>
        <dbReference type="EMBL" id="WOK09346.1"/>
    </source>
</evidence>
<evidence type="ECO:0000313" key="4">
    <source>
        <dbReference type="Proteomes" id="UP001302349"/>
    </source>
</evidence>
<dbReference type="Gene3D" id="6.20.20.10">
    <property type="match status" value="1"/>
</dbReference>
<dbReference type="SUPFAM" id="SSF57938">
    <property type="entry name" value="DnaJ/Hsp40 cysteine-rich domain"/>
    <property type="match status" value="1"/>
</dbReference>
<feature type="domain" description="CCHC-type" evidence="2">
    <location>
        <begin position="192"/>
        <end position="208"/>
    </location>
</feature>
<dbReference type="InterPro" id="IPR001878">
    <property type="entry name" value="Znf_CCHC"/>
</dbReference>
<gene>
    <name evidence="3" type="ORF">RT717_11920</name>
</gene>
<evidence type="ECO:0000256" key="1">
    <source>
        <dbReference type="SAM" id="SignalP"/>
    </source>
</evidence>
<feature type="signal peptide" evidence="1">
    <location>
        <begin position="1"/>
        <end position="23"/>
    </location>
</feature>